<keyword evidence="3" id="KW-1185">Reference proteome</keyword>
<dbReference type="Proteomes" id="UP000056905">
    <property type="component" value="Chromosome"/>
</dbReference>
<evidence type="ECO:0008006" key="4">
    <source>
        <dbReference type="Google" id="ProtNLM"/>
    </source>
</evidence>
<accession>A0A0P0P3K2</accession>
<gene>
    <name evidence="2" type="ORF">AQ619_17660</name>
</gene>
<dbReference type="STRING" id="69395.AQ619_17660"/>
<dbReference type="EMBL" id="CP013002">
    <property type="protein sequence ID" value="ALL15041.1"/>
    <property type="molecule type" value="Genomic_DNA"/>
</dbReference>
<evidence type="ECO:0000313" key="3">
    <source>
        <dbReference type="Proteomes" id="UP000056905"/>
    </source>
</evidence>
<dbReference type="OrthoDB" id="7190389at2"/>
<evidence type="ECO:0000256" key="1">
    <source>
        <dbReference type="SAM" id="SignalP"/>
    </source>
</evidence>
<sequence length="147" mass="15909">MKTLIAALVASLSLVGAPAVAAPQASVRTVTVDSGFQWGSGPSNDFATTLTDAVNDHLAECAVGKDLRLDLKVERLQLRRPEEPSLNPINRLVVRVKIREARSKTLVEQQKIKVEAEDNGGRLMELDPERVLSEATGDAICRTFFAG</sequence>
<dbReference type="AlphaFoldDB" id="A0A0P0P3K2"/>
<dbReference type="KEGG" id="chq:AQ619_17660"/>
<evidence type="ECO:0000313" key="2">
    <source>
        <dbReference type="EMBL" id="ALL15041.1"/>
    </source>
</evidence>
<reference evidence="2 3" key="1">
    <citation type="submission" date="2015-10" db="EMBL/GenBank/DDBJ databases">
        <title>Conservation of the essential genome among Caulobacter and Brevundimonas species.</title>
        <authorList>
            <person name="Scott D."/>
            <person name="Ely B."/>
        </authorList>
    </citation>
    <scope>NUCLEOTIDE SEQUENCE [LARGE SCALE GENOMIC DNA]</scope>
    <source>
        <strain evidence="2 3">CB4</strain>
    </source>
</reference>
<name>A0A0P0P3K2_9CAUL</name>
<proteinExistence type="predicted"/>
<keyword evidence="1" id="KW-0732">Signal</keyword>
<protein>
    <recommendedName>
        <fullName evidence="4">DUF3016 domain-containing protein</fullName>
    </recommendedName>
</protein>
<feature type="chain" id="PRO_5006052743" description="DUF3016 domain-containing protein" evidence="1">
    <location>
        <begin position="22"/>
        <end position="147"/>
    </location>
</feature>
<feature type="signal peptide" evidence="1">
    <location>
        <begin position="1"/>
        <end position="21"/>
    </location>
</feature>
<dbReference type="RefSeq" id="WP_062150803.1">
    <property type="nucleotide sequence ID" value="NZ_CP013002.1"/>
</dbReference>
<organism evidence="2 3">
    <name type="scientific">Caulobacter henricii</name>
    <dbReference type="NCBI Taxonomy" id="69395"/>
    <lineage>
        <taxon>Bacteria</taxon>
        <taxon>Pseudomonadati</taxon>
        <taxon>Pseudomonadota</taxon>
        <taxon>Alphaproteobacteria</taxon>
        <taxon>Caulobacterales</taxon>
        <taxon>Caulobacteraceae</taxon>
        <taxon>Caulobacter</taxon>
    </lineage>
</organism>